<name>A0A9D1L8X2_9FIRM</name>
<reference evidence="1" key="2">
    <citation type="journal article" date="2021" name="PeerJ">
        <title>Extensive microbial diversity within the chicken gut microbiome revealed by metagenomics and culture.</title>
        <authorList>
            <person name="Gilroy R."/>
            <person name="Ravi A."/>
            <person name="Getino M."/>
            <person name="Pursley I."/>
            <person name="Horton D.L."/>
            <person name="Alikhan N.F."/>
            <person name="Baker D."/>
            <person name="Gharbi K."/>
            <person name="Hall N."/>
            <person name="Watson M."/>
            <person name="Adriaenssens E.M."/>
            <person name="Foster-Nyarko E."/>
            <person name="Jarju S."/>
            <person name="Secka A."/>
            <person name="Antonio M."/>
            <person name="Oren A."/>
            <person name="Chaudhuri R.R."/>
            <person name="La Ragione R."/>
            <person name="Hildebrand F."/>
            <person name="Pallen M.J."/>
        </authorList>
    </citation>
    <scope>NUCLEOTIDE SEQUENCE</scope>
    <source>
        <strain evidence="1">11300</strain>
    </source>
</reference>
<proteinExistence type="predicted"/>
<accession>A0A9D1L8X2</accession>
<dbReference type="SUPFAM" id="SSF52540">
    <property type="entry name" value="P-loop containing nucleoside triphosphate hydrolases"/>
    <property type="match status" value="1"/>
</dbReference>
<evidence type="ECO:0000313" key="2">
    <source>
        <dbReference type="Proteomes" id="UP000824091"/>
    </source>
</evidence>
<dbReference type="AlphaFoldDB" id="A0A9D1L8X2"/>
<reference evidence="1" key="1">
    <citation type="submission" date="2020-10" db="EMBL/GenBank/DDBJ databases">
        <authorList>
            <person name="Gilroy R."/>
        </authorList>
    </citation>
    <scope>NUCLEOTIDE SEQUENCE</scope>
    <source>
        <strain evidence="1">11300</strain>
    </source>
</reference>
<comment type="caution">
    <text evidence="1">The sequence shown here is derived from an EMBL/GenBank/DDBJ whole genome shotgun (WGS) entry which is preliminary data.</text>
</comment>
<evidence type="ECO:0008006" key="3">
    <source>
        <dbReference type="Google" id="ProtNLM"/>
    </source>
</evidence>
<dbReference type="InterPro" id="IPR027417">
    <property type="entry name" value="P-loop_NTPase"/>
</dbReference>
<organism evidence="1 2">
    <name type="scientific">Candidatus Fimisoma avicola</name>
    <dbReference type="NCBI Taxonomy" id="2840826"/>
    <lineage>
        <taxon>Bacteria</taxon>
        <taxon>Bacillati</taxon>
        <taxon>Bacillota</taxon>
        <taxon>Clostridia</taxon>
        <taxon>Eubacteriales</taxon>
        <taxon>Candidatus Fimisoma</taxon>
    </lineage>
</organism>
<protein>
    <recommendedName>
        <fullName evidence="3">Asp23/Gls24 family envelope stress response protein</fullName>
    </recommendedName>
</protein>
<sequence>MDVYTLVGKSGTGKSFHAMNLCKKLNIEGIIDDGLFIYKNSVIAGISAKRESTKIGAVKTAMFLNDEIRDEVRDAIKKQDPASILVLGTSHKMTDKIIDRLGLPALPQDSERRINIEDITTPQEREMAHKQRNEYGKHVIPAPALQLKRTFAGYFMDPLKFFRGKDTGAAAERTVVRPAYSYMGEYFVSEKVIDDIIMCLAHEMSAVGRVIHIVQYPKPEAYKLKIAIKIRKGYPVWPSARDFQKSVEEQIEKMTAFNIAQIDIEVRGIN</sequence>
<dbReference type="Proteomes" id="UP000824091">
    <property type="component" value="Unassembled WGS sequence"/>
</dbReference>
<evidence type="ECO:0000313" key="1">
    <source>
        <dbReference type="EMBL" id="HIU28266.1"/>
    </source>
</evidence>
<gene>
    <name evidence="1" type="ORF">IAD16_07805</name>
</gene>
<dbReference type="EMBL" id="DVMO01000116">
    <property type="protein sequence ID" value="HIU28266.1"/>
    <property type="molecule type" value="Genomic_DNA"/>
</dbReference>